<feature type="compositionally biased region" description="Low complexity" evidence="8">
    <location>
        <begin position="521"/>
        <end position="534"/>
    </location>
</feature>
<dbReference type="InterPro" id="IPR017441">
    <property type="entry name" value="Protein_kinase_ATP_BS"/>
</dbReference>
<evidence type="ECO:0000256" key="5">
    <source>
        <dbReference type="ARBA" id="ARBA00022840"/>
    </source>
</evidence>
<name>A0A1Q9DH28_SYMMI</name>
<evidence type="ECO:0000256" key="8">
    <source>
        <dbReference type="SAM" id="MobiDB-lite"/>
    </source>
</evidence>
<feature type="compositionally biased region" description="Low complexity" evidence="8">
    <location>
        <begin position="766"/>
        <end position="783"/>
    </location>
</feature>
<feature type="region of interest" description="Disordered" evidence="8">
    <location>
        <begin position="521"/>
        <end position="546"/>
    </location>
</feature>
<keyword evidence="9" id="KW-1133">Transmembrane helix</keyword>
<keyword evidence="12" id="KW-1185">Reference proteome</keyword>
<dbReference type="Gene3D" id="3.30.200.20">
    <property type="entry name" value="Phosphorylase Kinase, domain 1"/>
    <property type="match status" value="1"/>
</dbReference>
<sequence length="900" mass="96414">MSHGSEVAATLPPTAQLRCCLRAEGFSALDLRCGLFGLGAQFGANMVSVFMEEYQARAGLVLEVPLEELPRATEHLVLASVGRTDGVGGWLCLSVGAPPHSQHQCTRSHPGKGSAQGSMLLVLSRSPRAWLLREMVPNLGFSLEQQAGVPRQRSEAFKQGPDLLAILLESGFWSKMSSAEAIVRELYWPEVGRRRQWSLFQRLRLSSRWPFADGISKCQKSLVPLGHSRLNEDTPNANDSKAPPQLVAKLVVHHDNTVEDLQIGCTGVGESLSGWRGHPANHIDRWRTSCELVRSLQERPRAEFELRPVHCSLCDEDEEKDLRLALLCLNKRKATFAHYIEDFRHDFPIHSSGELHVDKYEESTETQSSFAAPPVASHSDCRAWSIISAAEAFSRRRAAWAFPLEANRSAPGDSQRLAKALADQQKYAAEAIAAGPGDALSKLAMRTRSGGKFLHAAFHLLGQSLATQLSANDGGHRTNRNTEYPLAVQERPWLRPIREAAKQRTPDAHICCGTLALCSSSSSNNNNNSSRRGTGPPGGRPPPFSLHHALGAGIAVTSGALCHLHLSFFFTPKRESEPSAHHAGSSSGGTPLKAVAAVAVPVRVVVVAVVVVVVVVVLQGSTMQLKLQGQIEEDASTRSSARHSHRRLKLVETMGPLEDIYKIDKDLGKGAFGIVRLGRVRITGAKRAIKTISKEQMKEQTGSLKMEIEIMKMLDHPGRYKRRRSGRAAASARPFEFPPSAIMSSSGAAAPAEFIDEVVADLVGPPASTTAASAPSLEASPAPGEIGESAGQTTSGQPAGELAGLPALGASALVEPAAGDEDVAPPVMGFPPLSDDDEELLADIAGAPKSPAANLFHGIHVIDAGVQTEHAVLMPAFDVSDIAAQTDGAVFFSSVVGDTS</sequence>
<accession>A0A1Q9DH28</accession>
<dbReference type="PROSITE" id="PS00107">
    <property type="entry name" value="PROTEIN_KINASE_ATP"/>
    <property type="match status" value="1"/>
</dbReference>
<evidence type="ECO:0000256" key="3">
    <source>
        <dbReference type="ARBA" id="ARBA00022741"/>
    </source>
</evidence>
<evidence type="ECO:0000313" key="11">
    <source>
        <dbReference type="EMBL" id="OLP94475.1"/>
    </source>
</evidence>
<evidence type="ECO:0000256" key="1">
    <source>
        <dbReference type="ARBA" id="ARBA00022527"/>
    </source>
</evidence>
<keyword evidence="3 6" id="KW-0547">Nucleotide-binding</keyword>
<gene>
    <name evidence="11" type="primary">SIK2</name>
    <name evidence="11" type="ORF">AK812_SmicGene23504</name>
</gene>
<dbReference type="SUPFAM" id="SSF56112">
    <property type="entry name" value="Protein kinase-like (PK-like)"/>
    <property type="match status" value="1"/>
</dbReference>
<dbReference type="InterPro" id="IPR001245">
    <property type="entry name" value="Ser-Thr/Tyr_kinase_cat_dom"/>
</dbReference>
<dbReference type="InterPro" id="IPR011009">
    <property type="entry name" value="Kinase-like_dom_sf"/>
</dbReference>
<dbReference type="EMBL" id="LSRX01000540">
    <property type="protein sequence ID" value="OLP94475.1"/>
    <property type="molecule type" value="Genomic_DNA"/>
</dbReference>
<keyword evidence="1" id="KW-0723">Serine/threonine-protein kinase</keyword>
<dbReference type="OrthoDB" id="435193at2759"/>
<evidence type="ECO:0000256" key="9">
    <source>
        <dbReference type="SAM" id="Phobius"/>
    </source>
</evidence>
<keyword evidence="9" id="KW-0812">Transmembrane</keyword>
<keyword evidence="4 11" id="KW-0418">Kinase</keyword>
<proteinExistence type="predicted"/>
<dbReference type="Pfam" id="PF07714">
    <property type="entry name" value="PK_Tyr_Ser-Thr"/>
    <property type="match status" value="1"/>
</dbReference>
<reference evidence="11 12" key="1">
    <citation type="submission" date="2016-02" db="EMBL/GenBank/DDBJ databases">
        <title>Genome analysis of coral dinoflagellate symbionts highlights evolutionary adaptations to a symbiotic lifestyle.</title>
        <authorList>
            <person name="Aranda M."/>
            <person name="Li Y."/>
            <person name="Liew Y.J."/>
            <person name="Baumgarten S."/>
            <person name="Simakov O."/>
            <person name="Wilson M."/>
            <person name="Piel J."/>
            <person name="Ashoor H."/>
            <person name="Bougouffa S."/>
            <person name="Bajic V.B."/>
            <person name="Ryu T."/>
            <person name="Ravasi T."/>
            <person name="Bayer T."/>
            <person name="Micklem G."/>
            <person name="Kim H."/>
            <person name="Bhak J."/>
            <person name="Lajeunesse T.C."/>
            <person name="Voolstra C.R."/>
        </authorList>
    </citation>
    <scope>NUCLEOTIDE SEQUENCE [LARGE SCALE GENOMIC DNA]</scope>
    <source>
        <strain evidence="11 12">CCMP2467</strain>
    </source>
</reference>
<feature type="binding site" evidence="6 7">
    <location>
        <position position="690"/>
    </location>
    <ligand>
        <name>ATP</name>
        <dbReference type="ChEBI" id="CHEBI:30616"/>
    </ligand>
</feature>
<evidence type="ECO:0000256" key="6">
    <source>
        <dbReference type="PIRSR" id="PIRSR630616-2"/>
    </source>
</evidence>
<evidence type="ECO:0000313" key="12">
    <source>
        <dbReference type="Proteomes" id="UP000186817"/>
    </source>
</evidence>
<protein>
    <submittedName>
        <fullName evidence="11">Serine/threonine-protein kinase SIK2</fullName>
    </submittedName>
</protein>
<feature type="domain" description="Serine-threonine/tyrosine-protein kinase catalytic" evidence="10">
    <location>
        <begin position="662"/>
        <end position="717"/>
    </location>
</feature>
<evidence type="ECO:0000259" key="10">
    <source>
        <dbReference type="Pfam" id="PF07714"/>
    </source>
</evidence>
<keyword evidence="5 6" id="KW-0067">ATP-binding</keyword>
<dbReference type="GO" id="GO:0004674">
    <property type="term" value="F:protein serine/threonine kinase activity"/>
    <property type="evidence" value="ECO:0007669"/>
    <property type="project" value="UniProtKB-KW"/>
</dbReference>
<evidence type="ECO:0000256" key="4">
    <source>
        <dbReference type="ARBA" id="ARBA00022777"/>
    </source>
</evidence>
<keyword evidence="2" id="KW-0808">Transferase</keyword>
<dbReference type="GO" id="GO:0005524">
    <property type="term" value="F:ATP binding"/>
    <property type="evidence" value="ECO:0007669"/>
    <property type="project" value="UniProtKB-UniRule"/>
</dbReference>
<dbReference type="InterPro" id="IPR030616">
    <property type="entry name" value="Aur-like"/>
</dbReference>
<keyword evidence="9" id="KW-0472">Membrane</keyword>
<organism evidence="11 12">
    <name type="scientific">Symbiodinium microadriaticum</name>
    <name type="common">Dinoflagellate</name>
    <name type="synonym">Zooxanthella microadriatica</name>
    <dbReference type="NCBI Taxonomy" id="2951"/>
    <lineage>
        <taxon>Eukaryota</taxon>
        <taxon>Sar</taxon>
        <taxon>Alveolata</taxon>
        <taxon>Dinophyceae</taxon>
        <taxon>Suessiales</taxon>
        <taxon>Symbiodiniaceae</taxon>
        <taxon>Symbiodinium</taxon>
    </lineage>
</organism>
<dbReference type="AlphaFoldDB" id="A0A1Q9DH28"/>
<dbReference type="Proteomes" id="UP000186817">
    <property type="component" value="Unassembled WGS sequence"/>
</dbReference>
<feature type="transmembrane region" description="Helical" evidence="9">
    <location>
        <begin position="594"/>
        <end position="618"/>
    </location>
</feature>
<feature type="region of interest" description="Disordered" evidence="8">
    <location>
        <begin position="766"/>
        <end position="802"/>
    </location>
</feature>
<comment type="caution">
    <text evidence="11">The sequence shown here is derived from an EMBL/GenBank/DDBJ whole genome shotgun (WGS) entry which is preliminary data.</text>
</comment>
<dbReference type="PANTHER" id="PTHR24350">
    <property type="entry name" value="SERINE/THREONINE-PROTEIN KINASE IAL-RELATED"/>
    <property type="match status" value="1"/>
</dbReference>
<evidence type="ECO:0000256" key="2">
    <source>
        <dbReference type="ARBA" id="ARBA00022679"/>
    </source>
</evidence>
<evidence type="ECO:0000256" key="7">
    <source>
        <dbReference type="PROSITE-ProRule" id="PRU10141"/>
    </source>
</evidence>